<keyword evidence="2" id="KW-0406">Ion transport</keyword>
<dbReference type="InterPro" id="IPR015449">
    <property type="entry name" value="K_chnl_Ca-activ_SK"/>
</dbReference>
<feature type="compositionally biased region" description="Polar residues" evidence="1">
    <location>
        <begin position="81"/>
        <end position="99"/>
    </location>
</feature>
<evidence type="ECO:0000313" key="3">
    <source>
        <dbReference type="Proteomes" id="UP000286415"/>
    </source>
</evidence>
<dbReference type="AlphaFoldDB" id="A0A8T1MYD0"/>
<proteinExistence type="predicted"/>
<dbReference type="GO" id="GO:0016286">
    <property type="term" value="F:small conductance calcium-activated potassium channel activity"/>
    <property type="evidence" value="ECO:0007669"/>
    <property type="project" value="InterPro"/>
</dbReference>
<comment type="caution">
    <text evidence="2">The sequence shown here is derived from an EMBL/GenBank/DDBJ whole genome shotgun (WGS) entry which is preliminary data.</text>
</comment>
<evidence type="ECO:0000256" key="1">
    <source>
        <dbReference type="SAM" id="MobiDB-lite"/>
    </source>
</evidence>
<reference evidence="2 3" key="1">
    <citation type="journal article" date="2018" name="Biotechnol. Adv.">
        <title>Improved genomic resources and new bioinformatic workflow for the carcinogenic parasite Clonorchis sinensis: Biotechnological implications.</title>
        <authorList>
            <person name="Wang D."/>
            <person name="Korhonen P.K."/>
            <person name="Gasser R.B."/>
            <person name="Young N.D."/>
        </authorList>
    </citation>
    <scope>NUCLEOTIDE SEQUENCE [LARGE SCALE GENOMIC DNA]</scope>
    <source>
        <strain evidence="2">Cs-k2</strain>
    </source>
</reference>
<dbReference type="Proteomes" id="UP000286415">
    <property type="component" value="Unassembled WGS sequence"/>
</dbReference>
<reference evidence="2 3" key="2">
    <citation type="journal article" date="2021" name="Genomics">
        <title>High-quality reference genome for Clonorchis sinensis.</title>
        <authorList>
            <person name="Young N.D."/>
            <person name="Stroehlein A.J."/>
            <person name="Kinkar L."/>
            <person name="Wang T."/>
            <person name="Sohn W.M."/>
            <person name="Chang B.C.H."/>
            <person name="Kaur P."/>
            <person name="Weisz D."/>
            <person name="Dudchenko O."/>
            <person name="Aiden E.L."/>
            <person name="Korhonen P.K."/>
            <person name="Gasser R.B."/>
        </authorList>
    </citation>
    <scope>NUCLEOTIDE SEQUENCE [LARGE SCALE GENOMIC DNA]</scope>
    <source>
        <strain evidence="2">Cs-k2</strain>
    </source>
</reference>
<organism evidence="2 3">
    <name type="scientific">Clonorchis sinensis</name>
    <name type="common">Chinese liver fluke</name>
    <dbReference type="NCBI Taxonomy" id="79923"/>
    <lineage>
        <taxon>Eukaryota</taxon>
        <taxon>Metazoa</taxon>
        <taxon>Spiralia</taxon>
        <taxon>Lophotrochozoa</taxon>
        <taxon>Platyhelminthes</taxon>
        <taxon>Trematoda</taxon>
        <taxon>Digenea</taxon>
        <taxon>Opisthorchiida</taxon>
        <taxon>Opisthorchiata</taxon>
        <taxon>Opisthorchiidae</taxon>
        <taxon>Clonorchis</taxon>
    </lineage>
</organism>
<sequence length="99" mass="11366">MKMDQRKVQDSANTLVDLAKTQSNIYETVTDVRMEQNCLSHRMEVMETTLIKLQEQMRTLPGILRATVMQQQFAYQKFASGRSNEQPSPGGQQTTIEQK</sequence>
<evidence type="ECO:0000313" key="2">
    <source>
        <dbReference type="EMBL" id="KAG5453882.1"/>
    </source>
</evidence>
<dbReference type="PANTHER" id="PTHR10153">
    <property type="entry name" value="SMALL CONDUCTANCE CALCIUM-ACTIVATED POTASSIUM CHANNEL"/>
    <property type="match status" value="1"/>
</dbReference>
<protein>
    <submittedName>
        <fullName evidence="2">Small conductance calcium-activated potassium channel protein 2</fullName>
    </submittedName>
</protein>
<dbReference type="OrthoDB" id="73653at2759"/>
<dbReference type="EMBL" id="NIRI02000010">
    <property type="protein sequence ID" value="KAG5453882.1"/>
    <property type="molecule type" value="Genomic_DNA"/>
</dbReference>
<dbReference type="GO" id="GO:0016020">
    <property type="term" value="C:membrane"/>
    <property type="evidence" value="ECO:0007669"/>
    <property type="project" value="InterPro"/>
</dbReference>
<accession>A0A8T1MYD0</accession>
<feature type="region of interest" description="Disordered" evidence="1">
    <location>
        <begin position="79"/>
        <end position="99"/>
    </location>
</feature>
<name>A0A8T1MYD0_CLOSI</name>
<keyword evidence="2" id="KW-0813">Transport</keyword>
<keyword evidence="2" id="KW-0407">Ion channel</keyword>
<gene>
    <name evidence="2" type="ORF">CSKR_108591</name>
</gene>
<keyword evidence="3" id="KW-1185">Reference proteome</keyword>